<evidence type="ECO:0000256" key="1">
    <source>
        <dbReference type="ARBA" id="ARBA00006333"/>
    </source>
</evidence>
<accession>A0A1F5L3K5</accession>
<dbReference type="SUPFAM" id="SSF48239">
    <property type="entry name" value="Terpenoid cyclases/Protein prenyltransferases"/>
    <property type="match status" value="1"/>
</dbReference>
<dbReference type="EMBL" id="LXJU01000039">
    <property type="protein sequence ID" value="OGE47637.1"/>
    <property type="molecule type" value="Genomic_DNA"/>
</dbReference>
<feature type="region of interest" description="Disordered" evidence="2">
    <location>
        <begin position="670"/>
        <end position="773"/>
    </location>
</feature>
<dbReference type="GO" id="GO:0016102">
    <property type="term" value="P:diterpenoid biosynthetic process"/>
    <property type="evidence" value="ECO:0007669"/>
    <property type="project" value="TreeGrafter"/>
</dbReference>
<dbReference type="AlphaFoldDB" id="A0A1F5L3K5"/>
<keyword evidence="4" id="KW-1185">Reference proteome</keyword>
<feature type="compositionally biased region" description="Polar residues" evidence="2">
    <location>
        <begin position="610"/>
        <end position="620"/>
    </location>
</feature>
<evidence type="ECO:0000256" key="2">
    <source>
        <dbReference type="SAM" id="MobiDB-lite"/>
    </source>
</evidence>
<dbReference type="PANTHER" id="PTHR31739:SF25">
    <property type="entry name" value="(E,E)-GERANYLLINALOOL SYNTHASE"/>
    <property type="match status" value="1"/>
</dbReference>
<sequence length="841" mass="93703">MSALPTPQGLTERAKKLVHRIATAVDTDHGFSSMAHSIYDTAWVSMIVKKDGQGSRWLFPECFGFLLKEQSNSGEWSSFKSTDPARTPSADILVPDTIIHTLAGLLALCIHARVRDCTNGTLPYNMSCRISRAKRWLNAALQQWKVSETTHFGFQLLIPVLLHRLKDEEDISFTFPGEEELWSMYNTAANMDIEWLYTEKCKVPLLCYEGLLGKLDFARIGHQVSSEGLGALPASTAAYLMYAPTWSNMCEEYLRNVINNGSGRGTGGVASIFPLTTFESSWVLTTLLENGFSTEELGEGNVDKIVQFLKKQLESNGGRVGATTIWVPDADDTGRALTALFLHGHSPSLDSLITNHEVDTYFQTFFGRIPNAVPSISVNSNVLNALLSSPDPPKAQIIKCIKYLCNTWKNDSVPGDHWNTSEYYAILHMTFSLAKFRIANSRGLLCTDRNMMDLVDSTLSKSREYTLKTQNENGSWGKRHSFEESAYAVLILANLLTINETTKDQLAIRCSIEGGKRYLAKWKGPDPTDLVWTGKIWLADLYIQEAYVLAALKVDIGRFAAGGWTSKLKKFLPAPHLESFVTEDPQKDLSKKSDSLCSSSRSSFKSGFSAANSPLSSRPTTPGLEAIDPKILEPIGYSNGIEQQACAEAAAGLNSLSLSTTGFDTKKMPLSYTMRSNSPASDLVPEQPGCDIDEEARQSKKSSREEPPTSMPPNVENTLENSPEKDGAKHDEGEYEGSLQEKASDRKPRCDIPIHLTKTRSQQPRHHLDEPSPQKLRQKLYAKERRKMLEFKSQNLTLRQIGPHFADIDTAFLREAWQDLELPQRCTRSGANRTARQRYAR</sequence>
<comment type="similarity">
    <text evidence="1">Belongs to the terpene synthase family.</text>
</comment>
<organism evidence="3 4">
    <name type="scientific">Penicillium arizonense</name>
    <dbReference type="NCBI Taxonomy" id="1835702"/>
    <lineage>
        <taxon>Eukaryota</taxon>
        <taxon>Fungi</taxon>
        <taxon>Dikarya</taxon>
        <taxon>Ascomycota</taxon>
        <taxon>Pezizomycotina</taxon>
        <taxon>Eurotiomycetes</taxon>
        <taxon>Eurotiomycetidae</taxon>
        <taxon>Eurotiales</taxon>
        <taxon>Aspergillaceae</taxon>
        <taxon>Penicillium</taxon>
    </lineage>
</organism>
<name>A0A1F5L3K5_PENAI</name>
<feature type="region of interest" description="Disordered" evidence="2">
    <location>
        <begin position="602"/>
        <end position="626"/>
    </location>
</feature>
<dbReference type="PANTHER" id="PTHR31739">
    <property type="entry name" value="ENT-COPALYL DIPHOSPHATE SYNTHASE, CHLOROPLASTIC"/>
    <property type="match status" value="1"/>
</dbReference>
<proteinExistence type="inferred from homology"/>
<evidence type="ECO:0000313" key="3">
    <source>
        <dbReference type="EMBL" id="OGE47637.1"/>
    </source>
</evidence>
<gene>
    <name evidence="3" type="ORF">PENARI_c039G00319</name>
</gene>
<protein>
    <recommendedName>
        <fullName evidence="5">Squalene cyclase C-terminal domain-containing protein</fullName>
    </recommendedName>
</protein>
<dbReference type="InterPro" id="IPR050148">
    <property type="entry name" value="Terpene_synthase-like"/>
</dbReference>
<dbReference type="Proteomes" id="UP000177622">
    <property type="component" value="Unassembled WGS sequence"/>
</dbReference>
<dbReference type="RefSeq" id="XP_022483095.1">
    <property type="nucleotide sequence ID" value="XM_022637015.1"/>
</dbReference>
<evidence type="ECO:0000313" key="4">
    <source>
        <dbReference type="Proteomes" id="UP000177622"/>
    </source>
</evidence>
<dbReference type="Gene3D" id="1.50.10.20">
    <property type="match status" value="1"/>
</dbReference>
<dbReference type="InterPro" id="IPR008930">
    <property type="entry name" value="Terpenoid_cyclase/PrenylTrfase"/>
</dbReference>
<dbReference type="GO" id="GO:0010333">
    <property type="term" value="F:terpene synthase activity"/>
    <property type="evidence" value="ECO:0007669"/>
    <property type="project" value="InterPro"/>
</dbReference>
<dbReference type="OrthoDB" id="2343925at2759"/>
<feature type="compositionally biased region" description="Basic and acidic residues" evidence="2">
    <location>
        <begin position="742"/>
        <end position="752"/>
    </location>
</feature>
<evidence type="ECO:0008006" key="5">
    <source>
        <dbReference type="Google" id="ProtNLM"/>
    </source>
</evidence>
<feature type="compositionally biased region" description="Basic and acidic residues" evidence="2">
    <location>
        <begin position="722"/>
        <end position="732"/>
    </location>
</feature>
<dbReference type="Gene3D" id="1.50.10.160">
    <property type="match status" value="1"/>
</dbReference>
<feature type="compositionally biased region" description="Basic and acidic residues" evidence="2">
    <location>
        <begin position="695"/>
        <end position="707"/>
    </location>
</feature>
<comment type="caution">
    <text evidence="3">The sequence shown here is derived from an EMBL/GenBank/DDBJ whole genome shotgun (WGS) entry which is preliminary data.</text>
</comment>
<reference evidence="3 4" key="1">
    <citation type="journal article" date="2016" name="Sci. Rep.">
        <title>Penicillium arizonense, a new, genome sequenced fungal species, reveals a high chemical diversity in secreted metabolites.</title>
        <authorList>
            <person name="Grijseels S."/>
            <person name="Nielsen J.C."/>
            <person name="Randelovic M."/>
            <person name="Nielsen J."/>
            <person name="Nielsen K.F."/>
            <person name="Workman M."/>
            <person name="Frisvad J.C."/>
        </authorList>
    </citation>
    <scope>NUCLEOTIDE SEQUENCE [LARGE SCALE GENOMIC DNA]</scope>
    <source>
        <strain evidence="3 4">CBS 141311</strain>
    </source>
</reference>
<dbReference type="GeneID" id="34581749"/>
<dbReference type="GO" id="GO:0000287">
    <property type="term" value="F:magnesium ion binding"/>
    <property type="evidence" value="ECO:0007669"/>
    <property type="project" value="TreeGrafter"/>
</dbReference>